<protein>
    <submittedName>
        <fullName evidence="1">(salmon louse) hypothetical protein</fullName>
    </submittedName>
</protein>
<accession>A0A7R8D3T2</accession>
<sequence>MSSSRTSIRLKKKKSGVPSLDLAGPIPAETIDDIVATSGNSVEEFIGTFHGLGTKHLESFFKNLNKSQTLECWKNWSKLTKKSFHRSIPLSKLSILSSLLINIRIR</sequence>
<evidence type="ECO:0000313" key="2">
    <source>
        <dbReference type="Proteomes" id="UP000675881"/>
    </source>
</evidence>
<keyword evidence="2" id="KW-1185">Reference proteome</keyword>
<reference evidence="1" key="1">
    <citation type="submission" date="2021-02" db="EMBL/GenBank/DDBJ databases">
        <authorList>
            <person name="Bekaert M."/>
        </authorList>
    </citation>
    <scope>NUCLEOTIDE SEQUENCE</scope>
    <source>
        <strain evidence="1">IoA-00</strain>
    </source>
</reference>
<name>A0A7R8D3T2_LEPSM</name>
<dbReference type="EMBL" id="HG994585">
    <property type="protein sequence ID" value="CAF2986506.1"/>
    <property type="molecule type" value="Genomic_DNA"/>
</dbReference>
<organism evidence="1 2">
    <name type="scientific">Lepeophtheirus salmonis</name>
    <name type="common">Salmon louse</name>
    <name type="synonym">Caligus salmonis</name>
    <dbReference type="NCBI Taxonomy" id="72036"/>
    <lineage>
        <taxon>Eukaryota</taxon>
        <taxon>Metazoa</taxon>
        <taxon>Ecdysozoa</taxon>
        <taxon>Arthropoda</taxon>
        <taxon>Crustacea</taxon>
        <taxon>Multicrustacea</taxon>
        <taxon>Hexanauplia</taxon>
        <taxon>Copepoda</taxon>
        <taxon>Siphonostomatoida</taxon>
        <taxon>Caligidae</taxon>
        <taxon>Lepeophtheirus</taxon>
    </lineage>
</organism>
<dbReference type="OrthoDB" id="10062843at2759"/>
<dbReference type="AlphaFoldDB" id="A0A7R8D3T2"/>
<proteinExistence type="predicted"/>
<gene>
    <name evidence="1" type="ORF">LSAA_12135</name>
</gene>
<dbReference type="Proteomes" id="UP000675881">
    <property type="component" value="Chromosome 6"/>
</dbReference>
<evidence type="ECO:0000313" key="1">
    <source>
        <dbReference type="EMBL" id="CAF2986506.1"/>
    </source>
</evidence>